<dbReference type="Proteomes" id="UP000249577">
    <property type="component" value="Unassembled WGS sequence"/>
</dbReference>
<dbReference type="Gene3D" id="3.30.200.70">
    <property type="match status" value="1"/>
</dbReference>
<dbReference type="InterPro" id="IPR002575">
    <property type="entry name" value="Aminoglycoside_PTrfase"/>
</dbReference>
<name>A0A2W5KFU3_ANCNO</name>
<dbReference type="InterPro" id="IPR011009">
    <property type="entry name" value="Kinase-like_dom_sf"/>
</dbReference>
<protein>
    <submittedName>
        <fullName evidence="3">Aminoglycoside phosphotransferase</fullName>
    </submittedName>
</protein>
<accession>A0A2W5KFU3</accession>
<dbReference type="PANTHER" id="PTHR21064:SF6">
    <property type="entry name" value="AMINOGLYCOSIDE PHOSPHOTRANSFERASE DOMAIN-CONTAINING PROTEIN"/>
    <property type="match status" value="1"/>
</dbReference>
<keyword evidence="3" id="KW-0808">Transferase</keyword>
<dbReference type="InterPro" id="IPR050249">
    <property type="entry name" value="Pseudomonas-type_ThrB"/>
</dbReference>
<dbReference type="Gene3D" id="1.20.1270.170">
    <property type="match status" value="1"/>
</dbReference>
<dbReference type="Pfam" id="PF01636">
    <property type="entry name" value="APH"/>
    <property type="match status" value="1"/>
</dbReference>
<dbReference type="GO" id="GO:0019202">
    <property type="term" value="F:amino acid kinase activity"/>
    <property type="evidence" value="ECO:0007669"/>
    <property type="project" value="TreeGrafter"/>
</dbReference>
<evidence type="ECO:0000259" key="2">
    <source>
        <dbReference type="Pfam" id="PF01636"/>
    </source>
</evidence>
<evidence type="ECO:0000256" key="1">
    <source>
        <dbReference type="ARBA" id="ARBA00038240"/>
    </source>
</evidence>
<comment type="similarity">
    <text evidence="1">Belongs to the pseudomonas-type ThrB family.</text>
</comment>
<evidence type="ECO:0000313" key="4">
    <source>
        <dbReference type="Proteomes" id="UP000249577"/>
    </source>
</evidence>
<dbReference type="Gene3D" id="1.10.510.10">
    <property type="entry name" value="Transferase(Phosphotransferase) domain 1"/>
    <property type="match status" value="1"/>
</dbReference>
<evidence type="ECO:0000313" key="3">
    <source>
        <dbReference type="EMBL" id="PZQ13685.1"/>
    </source>
</evidence>
<feature type="domain" description="Aminoglycoside phosphotransferase" evidence="2">
    <location>
        <begin position="36"/>
        <end position="271"/>
    </location>
</feature>
<dbReference type="PANTHER" id="PTHR21064">
    <property type="entry name" value="AMINOGLYCOSIDE PHOSPHOTRANSFERASE DOMAIN-CONTAINING PROTEIN-RELATED"/>
    <property type="match status" value="1"/>
</dbReference>
<reference evidence="3 4" key="1">
    <citation type="submission" date="2017-08" db="EMBL/GenBank/DDBJ databases">
        <title>Infants hospitalized years apart are colonized by the same room-sourced microbial strains.</title>
        <authorList>
            <person name="Brooks B."/>
            <person name="Olm M.R."/>
            <person name="Firek B.A."/>
            <person name="Baker R."/>
            <person name="Thomas B.C."/>
            <person name="Morowitz M.J."/>
            <person name="Banfield J.F."/>
        </authorList>
    </citation>
    <scope>NUCLEOTIDE SEQUENCE [LARGE SCALE GENOMIC DNA]</scope>
    <source>
        <strain evidence="3">S2_005_003_R2_43</strain>
    </source>
</reference>
<comment type="caution">
    <text evidence="3">The sequence shown here is derived from an EMBL/GenBank/DDBJ whole genome shotgun (WGS) entry which is preliminary data.</text>
</comment>
<dbReference type="SUPFAM" id="SSF56112">
    <property type="entry name" value="Protein kinase-like (PK-like)"/>
    <property type="match status" value="1"/>
</dbReference>
<organism evidence="3 4">
    <name type="scientific">Ancylobacter novellus</name>
    <name type="common">Thiobacillus novellus</name>
    <dbReference type="NCBI Taxonomy" id="921"/>
    <lineage>
        <taxon>Bacteria</taxon>
        <taxon>Pseudomonadati</taxon>
        <taxon>Pseudomonadota</taxon>
        <taxon>Alphaproteobacteria</taxon>
        <taxon>Hyphomicrobiales</taxon>
        <taxon>Xanthobacteraceae</taxon>
        <taxon>Ancylobacter</taxon>
    </lineage>
</organism>
<proteinExistence type="inferred from homology"/>
<dbReference type="EMBL" id="QFPN01000007">
    <property type="protein sequence ID" value="PZQ13685.1"/>
    <property type="molecule type" value="Genomic_DNA"/>
</dbReference>
<dbReference type="AlphaFoldDB" id="A0A2W5KFU3"/>
<gene>
    <name evidence="3" type="ORF">DI565_14180</name>
</gene>
<sequence length="330" mass="36479">MYDDGFLGRLEARLREALPRWGLAPDAPLKLLTISENATFLAERPCGERVVFRVHRPDYHSLEEIRSELDWLEALRADGVALTPEPLRLTDGEALGAFDDEGALRHVAAFSFVGGREPEPGSDLAGWYRILGGVTAKLHAHARGWRLPEGFRRKTWDYDATIGAGAHWGDWRDGLGLDDAGRAVLERAAAKLKSDVEAYGASPETFGLIHCDLRPANLLVDGDRLAVIDFDDCGFGWFMYDFAAAVSFMEHEPFIPELEAAWLEGYAAVAPVKPQDSAMLPTFRMLRRMQLTAWVASHAETPTAQSMGEPFTHGTVTLAERYLSNGSARP</sequence>